<protein>
    <submittedName>
        <fullName evidence="2">Uncharacterized protein</fullName>
    </submittedName>
</protein>
<proteinExistence type="predicted"/>
<name>A0A398CY62_9BACT</name>
<dbReference type="EMBL" id="QXIU01000149">
    <property type="protein sequence ID" value="RIE10259.1"/>
    <property type="molecule type" value="Genomic_DNA"/>
</dbReference>
<evidence type="ECO:0000313" key="4">
    <source>
        <dbReference type="Proteomes" id="UP000266260"/>
    </source>
</evidence>
<dbReference type="Proteomes" id="UP000266260">
    <property type="component" value="Unassembled WGS sequence"/>
</dbReference>
<dbReference type="EMBL" id="QXIT01000092">
    <property type="protein sequence ID" value="RIE07742.1"/>
    <property type="molecule type" value="Genomic_DNA"/>
</dbReference>
<organism evidence="2 4">
    <name type="scientific">Candidatus Cryosericum odellii</name>
    <dbReference type="NCBI Taxonomy" id="2290917"/>
    <lineage>
        <taxon>Bacteria</taxon>
        <taxon>Pseudomonadati</taxon>
        <taxon>Caldisericota/Cryosericota group</taxon>
        <taxon>Candidatus Cryosericota</taxon>
        <taxon>Candidatus Cryosericia</taxon>
        <taxon>Candidatus Cryosericales</taxon>
        <taxon>Candidatus Cryosericaceae</taxon>
        <taxon>Candidatus Cryosericum</taxon>
    </lineage>
</organism>
<dbReference type="RefSeq" id="WP_119120015.1">
    <property type="nucleotide sequence ID" value="NZ_QXIT01000092.1"/>
</dbReference>
<keyword evidence="1" id="KW-0472">Membrane</keyword>
<keyword evidence="4" id="KW-1185">Reference proteome</keyword>
<accession>A0A398D9S2</accession>
<keyword evidence="1" id="KW-1133">Transmembrane helix</keyword>
<sequence length="256" mass="28968">MNPMSFFSWLQHWSPSIALVLTLAGWIVVLWSNYASSRHAVLLATRNQARTDITAALERYLSYLHDILDPATVAFNMANVNALGIRQNRVLQYAPALMAQLAAGLRHDPRLGAGGLQILKGYLPLFPELEEVIVHLQFVQLSIEEHLERYFEITALPLQVAQALQTAPTEASSSDHLPQIQRTDEELREIWSQIGLVNDLIEWLNYAVLASLVRGREPWMRTGNPESTTNMKRIGTRLCCDRKGNLHVLHLDEEPM</sequence>
<dbReference type="Proteomes" id="UP000266489">
    <property type="component" value="Unassembled WGS sequence"/>
</dbReference>
<evidence type="ECO:0000313" key="3">
    <source>
        <dbReference type="EMBL" id="RIE10259.1"/>
    </source>
</evidence>
<comment type="caution">
    <text evidence="2">The sequence shown here is derived from an EMBL/GenBank/DDBJ whole genome shotgun (WGS) entry which is preliminary data.</text>
</comment>
<accession>A0A398CY62</accession>
<gene>
    <name evidence="3" type="ORF">SMC5_06210</name>
    <name evidence="2" type="ORF">SMC6_05540</name>
</gene>
<feature type="transmembrane region" description="Helical" evidence="1">
    <location>
        <begin position="12"/>
        <end position="31"/>
    </location>
</feature>
<evidence type="ECO:0000256" key="1">
    <source>
        <dbReference type="SAM" id="Phobius"/>
    </source>
</evidence>
<keyword evidence="1" id="KW-0812">Transmembrane</keyword>
<reference evidence="4 5" key="1">
    <citation type="submission" date="2018-09" db="EMBL/GenBank/DDBJ databases">
        <title>Discovery and Ecogenomic Context for Candidatus Cryosericales, a Global Caldiserica Order Active in Thawing Permafrost.</title>
        <authorList>
            <person name="Martinez M.A."/>
            <person name="Woodcroft B.J."/>
            <person name="Ignacio Espinoza J.C."/>
            <person name="Zayed A."/>
            <person name="Singleton C.M."/>
            <person name="Boyd J."/>
            <person name="Li Y.-F."/>
            <person name="Purvine S."/>
            <person name="Maughan H."/>
            <person name="Hodgkins S.B."/>
            <person name="Anderson D."/>
            <person name="Sederholm M."/>
            <person name="Temperton B."/>
            <person name="Saleska S.R."/>
            <person name="Tyson G.W."/>
            <person name="Rich V.I."/>
        </authorList>
    </citation>
    <scope>NUCLEOTIDE SEQUENCE [LARGE SCALE GENOMIC DNA]</scope>
    <source>
        <strain evidence="3 5">SMC5</strain>
        <strain evidence="2 4">SMC6</strain>
    </source>
</reference>
<dbReference type="AlphaFoldDB" id="A0A398CY62"/>
<evidence type="ECO:0000313" key="5">
    <source>
        <dbReference type="Proteomes" id="UP000266489"/>
    </source>
</evidence>
<evidence type="ECO:0000313" key="2">
    <source>
        <dbReference type="EMBL" id="RIE07742.1"/>
    </source>
</evidence>